<proteinExistence type="predicted"/>
<protein>
    <submittedName>
        <fullName evidence="3">Uncharacterized protein</fullName>
    </submittedName>
</protein>
<sequence length="551" mass="61756">MPSLVRYAQEILSEDRYAHTALAKVDERVASLNDAQLVGMVTHLSGSMSRARSELWRYANKTVLETVKDEFEIREEEHRLEELRDYQEHREERENEEMENMRRAEKEAAEKQISRTAEREAKEEIDKIMQEFNTLAKIKLMERTYRARNWRFYGWSLCIATGTSCAIALKIMEDERTIAFSQDMLLVGLIGGIVTLVSGLVGWKWGQAKQDRKTDAEIAEMIDLRKQEKLVEFHERDRILRKKIEEQDLADTLEKQERIRARKAEKRRIRRMEKDRKTKHDKMMKEKNDKRKELFLKDTSKTDEPANADAAKPDALLSIAAASALKSVEGMKPPNKVLGAFGIKKAPVAVAVPQTESPEGGVEAAKKEKGRNTLLAEEGAALRMDLDEEALALANRRNTDDIKASVAAFGDATRGRGNRAVVIPTSKTTQQLLETAAGEDEESEVEVKKVGGGFGGLLGKLKKPTISPMDDGSEMPKLELLVEEGGADGGAGVGNDAKSNNDLEKLEEGQGEEKPKKKKMMFRRDSQLASVMGEQKEKKEKKGGGGDDGNV</sequence>
<feature type="compositionally biased region" description="Basic and acidic residues" evidence="1">
    <location>
        <begin position="499"/>
        <end position="515"/>
    </location>
</feature>
<comment type="caution">
    <text evidence="3">The sequence shown here is derived from an EMBL/GenBank/DDBJ whole genome shotgun (WGS) entry which is preliminary data.</text>
</comment>
<feature type="region of interest" description="Disordered" evidence="1">
    <location>
        <begin position="481"/>
        <end position="551"/>
    </location>
</feature>
<dbReference type="AlphaFoldDB" id="A0A9W7B333"/>
<dbReference type="EMBL" id="BLQM01000285">
    <property type="protein sequence ID" value="GMH80610.1"/>
    <property type="molecule type" value="Genomic_DNA"/>
</dbReference>
<evidence type="ECO:0000256" key="2">
    <source>
        <dbReference type="SAM" id="Phobius"/>
    </source>
</evidence>
<gene>
    <name evidence="3" type="ORF">TL16_g08619</name>
</gene>
<name>A0A9W7B333_9STRA</name>
<feature type="region of interest" description="Disordered" evidence="1">
    <location>
        <begin position="86"/>
        <end position="118"/>
    </location>
</feature>
<keyword evidence="2" id="KW-1133">Transmembrane helix</keyword>
<feature type="compositionally biased region" description="Basic and acidic residues" evidence="1">
    <location>
        <begin position="534"/>
        <end position="545"/>
    </location>
</feature>
<feature type="transmembrane region" description="Helical" evidence="2">
    <location>
        <begin position="152"/>
        <end position="172"/>
    </location>
</feature>
<feature type="compositionally biased region" description="Basic residues" evidence="1">
    <location>
        <begin position="262"/>
        <end position="271"/>
    </location>
</feature>
<reference evidence="4" key="1">
    <citation type="journal article" date="2023" name="Commun. Biol.">
        <title>Genome analysis of Parmales, the sister group of diatoms, reveals the evolutionary specialization of diatoms from phago-mixotrophs to photoautotrophs.</title>
        <authorList>
            <person name="Ban H."/>
            <person name="Sato S."/>
            <person name="Yoshikawa S."/>
            <person name="Yamada K."/>
            <person name="Nakamura Y."/>
            <person name="Ichinomiya M."/>
            <person name="Sato N."/>
            <person name="Blanc-Mathieu R."/>
            <person name="Endo H."/>
            <person name="Kuwata A."/>
            <person name="Ogata H."/>
        </authorList>
    </citation>
    <scope>NUCLEOTIDE SEQUENCE [LARGE SCALE GENOMIC DNA]</scope>
</reference>
<keyword evidence="2" id="KW-0472">Membrane</keyword>
<feature type="transmembrane region" description="Helical" evidence="2">
    <location>
        <begin position="184"/>
        <end position="203"/>
    </location>
</feature>
<organism evidence="3 4">
    <name type="scientific">Triparma laevis f. inornata</name>
    <dbReference type="NCBI Taxonomy" id="1714386"/>
    <lineage>
        <taxon>Eukaryota</taxon>
        <taxon>Sar</taxon>
        <taxon>Stramenopiles</taxon>
        <taxon>Ochrophyta</taxon>
        <taxon>Bolidophyceae</taxon>
        <taxon>Parmales</taxon>
        <taxon>Triparmaceae</taxon>
        <taxon>Triparma</taxon>
    </lineage>
</organism>
<dbReference type="Proteomes" id="UP001162640">
    <property type="component" value="Unassembled WGS sequence"/>
</dbReference>
<keyword evidence="2" id="KW-0812">Transmembrane</keyword>
<feature type="compositionally biased region" description="Basic and acidic residues" evidence="1">
    <location>
        <begin position="272"/>
        <end position="290"/>
    </location>
</feature>
<evidence type="ECO:0000313" key="3">
    <source>
        <dbReference type="EMBL" id="GMH80610.1"/>
    </source>
</evidence>
<accession>A0A9W7B333</accession>
<evidence type="ECO:0000313" key="4">
    <source>
        <dbReference type="Proteomes" id="UP001162640"/>
    </source>
</evidence>
<evidence type="ECO:0000256" key="1">
    <source>
        <dbReference type="SAM" id="MobiDB-lite"/>
    </source>
</evidence>
<feature type="region of interest" description="Disordered" evidence="1">
    <location>
        <begin position="262"/>
        <end position="290"/>
    </location>
</feature>